<gene>
    <name evidence="2" type="primary">yegS_3</name>
    <name evidence="2" type="ORF">NCTC12965_07912</name>
</gene>
<reference evidence="2" key="1">
    <citation type="submission" date="2019-05" db="EMBL/GenBank/DDBJ databases">
        <authorList>
            <consortium name="Pathogen Informatics"/>
        </authorList>
    </citation>
    <scope>NUCLEOTIDE SEQUENCE [LARGE SCALE GENOMIC DNA]</scope>
    <source>
        <strain evidence="2">NCTC12965</strain>
    </source>
</reference>
<protein>
    <submittedName>
        <fullName evidence="2">Lipid kinase YegS</fullName>
        <ecNumber evidence="2">2.7.1.-</ecNumber>
    </submittedName>
</protein>
<dbReference type="InterPro" id="IPR001206">
    <property type="entry name" value="Diacylglycerol_kinase_cat_dom"/>
</dbReference>
<keyword evidence="2" id="KW-0808">Transferase</keyword>
<dbReference type="SUPFAM" id="SSF111331">
    <property type="entry name" value="NAD kinase/diacylglycerol kinase-like"/>
    <property type="match status" value="1"/>
</dbReference>
<dbReference type="InterPro" id="IPR016064">
    <property type="entry name" value="NAD/diacylglycerol_kinase_sf"/>
</dbReference>
<sequence>MIAGGGDGTINEVAAALAQLPAEFRPILGILPLGTANDFATACSIPLQPDLALQLAIKGRAYRSIWPRSMTNAISSIWRPAALAPASPPKPRKN</sequence>
<feature type="domain" description="DAGKc" evidence="1">
    <location>
        <begin position="1"/>
        <end position="74"/>
    </location>
</feature>
<keyword evidence="2" id="KW-0418">Kinase</keyword>
<dbReference type="InterPro" id="IPR017438">
    <property type="entry name" value="ATP-NAD_kinase_N"/>
</dbReference>
<evidence type="ECO:0000313" key="2">
    <source>
        <dbReference type="EMBL" id="VTR59113.1"/>
    </source>
</evidence>
<dbReference type="EC" id="2.7.1.-" evidence="2"/>
<dbReference type="AlphaFoldDB" id="A0A4U9WIK1"/>
<proteinExistence type="predicted"/>
<name>A0A4U9WIK1_SERFO</name>
<dbReference type="Gene3D" id="3.40.50.10330">
    <property type="entry name" value="Probable inorganic polyphosphate/atp-NAD kinase, domain 1"/>
    <property type="match status" value="1"/>
</dbReference>
<dbReference type="GO" id="GO:0016301">
    <property type="term" value="F:kinase activity"/>
    <property type="evidence" value="ECO:0007669"/>
    <property type="project" value="UniProtKB-KW"/>
</dbReference>
<evidence type="ECO:0000259" key="1">
    <source>
        <dbReference type="PROSITE" id="PS50146"/>
    </source>
</evidence>
<dbReference type="Pfam" id="PF00781">
    <property type="entry name" value="DAGK_cat"/>
    <property type="match status" value="1"/>
</dbReference>
<accession>A0A4U9WIK1</accession>
<dbReference type="EMBL" id="CABEEZ010000156">
    <property type="protein sequence ID" value="VTR59113.1"/>
    <property type="molecule type" value="Genomic_DNA"/>
</dbReference>
<dbReference type="PROSITE" id="PS50146">
    <property type="entry name" value="DAGK"/>
    <property type="match status" value="1"/>
</dbReference>
<organism evidence="2">
    <name type="scientific">Serratia fonticola</name>
    <dbReference type="NCBI Taxonomy" id="47917"/>
    <lineage>
        <taxon>Bacteria</taxon>
        <taxon>Pseudomonadati</taxon>
        <taxon>Pseudomonadota</taxon>
        <taxon>Gammaproteobacteria</taxon>
        <taxon>Enterobacterales</taxon>
        <taxon>Yersiniaceae</taxon>
        <taxon>Serratia</taxon>
    </lineage>
</organism>